<evidence type="ECO:0000313" key="1">
    <source>
        <dbReference type="EMBL" id="HJC14721.1"/>
    </source>
</evidence>
<dbReference type="EMBL" id="DWWU01000012">
    <property type="protein sequence ID" value="HJC14721.1"/>
    <property type="molecule type" value="Genomic_DNA"/>
</dbReference>
<reference evidence="1" key="1">
    <citation type="journal article" date="2021" name="PeerJ">
        <title>Extensive microbial diversity within the chicken gut microbiome revealed by metagenomics and culture.</title>
        <authorList>
            <person name="Gilroy R."/>
            <person name="Ravi A."/>
            <person name="Getino M."/>
            <person name="Pursley I."/>
            <person name="Horton D.L."/>
            <person name="Alikhan N.F."/>
            <person name="Baker D."/>
            <person name="Gharbi K."/>
            <person name="Hall N."/>
            <person name="Watson M."/>
            <person name="Adriaenssens E.M."/>
            <person name="Foster-Nyarko E."/>
            <person name="Jarju S."/>
            <person name="Secka A."/>
            <person name="Antonio M."/>
            <person name="Oren A."/>
            <person name="Chaudhuri R.R."/>
            <person name="La Ragione R."/>
            <person name="Hildebrand F."/>
            <person name="Pallen M.J."/>
        </authorList>
    </citation>
    <scope>NUCLEOTIDE SEQUENCE</scope>
    <source>
        <strain evidence="1">CHK185-5351</strain>
    </source>
</reference>
<dbReference type="Proteomes" id="UP000823849">
    <property type="component" value="Unassembled WGS sequence"/>
</dbReference>
<protein>
    <submittedName>
        <fullName evidence="1">Uncharacterized protein</fullName>
    </submittedName>
</protein>
<accession>A0A9D2N9R8</accession>
<gene>
    <name evidence="1" type="ORF">H9705_02675</name>
</gene>
<dbReference type="AlphaFoldDB" id="A0A9D2N9R8"/>
<comment type="caution">
    <text evidence="1">The sequence shown here is derived from an EMBL/GenBank/DDBJ whole genome shotgun (WGS) entry which is preliminary data.</text>
</comment>
<evidence type="ECO:0000313" key="2">
    <source>
        <dbReference type="Proteomes" id="UP000823849"/>
    </source>
</evidence>
<reference evidence="1" key="2">
    <citation type="submission" date="2021-04" db="EMBL/GenBank/DDBJ databases">
        <authorList>
            <person name="Gilroy R."/>
        </authorList>
    </citation>
    <scope>NUCLEOTIDE SEQUENCE</scope>
    <source>
        <strain evidence="1">CHK185-5351</strain>
    </source>
</reference>
<proteinExistence type="predicted"/>
<sequence>MSKKKSKQGLQIVNLKLVKDGKIGTKKIVDTPEKAVKSIAKKISSINVFN</sequence>
<organism evidence="1 2">
    <name type="scientific">Candidatus Fusicatenibacter intestinigallinarum</name>
    <dbReference type="NCBI Taxonomy" id="2838598"/>
    <lineage>
        <taxon>Bacteria</taxon>
        <taxon>Bacillati</taxon>
        <taxon>Bacillota</taxon>
        <taxon>Clostridia</taxon>
        <taxon>Lachnospirales</taxon>
        <taxon>Lachnospiraceae</taxon>
        <taxon>Fusicatenibacter</taxon>
    </lineage>
</organism>
<name>A0A9D2N9R8_9FIRM</name>